<evidence type="ECO:0000256" key="5">
    <source>
        <dbReference type="ARBA" id="ARBA00022692"/>
    </source>
</evidence>
<feature type="compositionally biased region" description="Polar residues" evidence="10">
    <location>
        <begin position="298"/>
        <end position="311"/>
    </location>
</feature>
<dbReference type="RefSeq" id="WP_148696917.1">
    <property type="nucleotide sequence ID" value="NZ_CP017834.1"/>
</dbReference>
<keyword evidence="14" id="KW-0969">Cilium</keyword>
<dbReference type="PRINTS" id="PR01009">
    <property type="entry name" value="FLGMRINGFLIF"/>
</dbReference>
<keyword evidence="15" id="KW-1185">Reference proteome</keyword>
<evidence type="ECO:0000256" key="7">
    <source>
        <dbReference type="ARBA" id="ARBA00023136"/>
    </source>
</evidence>
<proteinExistence type="inferred from homology"/>
<dbReference type="STRING" id="1915309.AXG55_04435"/>
<evidence type="ECO:0000256" key="3">
    <source>
        <dbReference type="ARBA" id="ARBA00007971"/>
    </source>
</evidence>
<dbReference type="InterPro" id="IPR043427">
    <property type="entry name" value="YscJ/FliF"/>
</dbReference>
<evidence type="ECO:0000259" key="12">
    <source>
        <dbReference type="Pfam" id="PF01514"/>
    </source>
</evidence>
<keyword evidence="7 11" id="KW-0472">Membrane</keyword>
<feature type="domain" description="Flagellar M-ring C-terminal" evidence="13">
    <location>
        <begin position="259"/>
        <end position="417"/>
    </location>
</feature>
<dbReference type="Proteomes" id="UP000184731">
    <property type="component" value="Chromosome"/>
</dbReference>
<feature type="transmembrane region" description="Helical" evidence="11">
    <location>
        <begin position="437"/>
        <end position="458"/>
    </location>
</feature>
<dbReference type="InterPro" id="IPR013556">
    <property type="entry name" value="Flag_M-ring_C"/>
</dbReference>
<feature type="region of interest" description="Disordered" evidence="10">
    <location>
        <begin position="298"/>
        <end position="336"/>
    </location>
</feature>
<keyword evidence="6 11" id="KW-1133">Transmembrane helix</keyword>
<organism evidence="14 15">
    <name type="scientific">Silvanigrella aquatica</name>
    <dbReference type="NCBI Taxonomy" id="1915309"/>
    <lineage>
        <taxon>Bacteria</taxon>
        <taxon>Pseudomonadati</taxon>
        <taxon>Bdellovibrionota</taxon>
        <taxon>Oligoflexia</taxon>
        <taxon>Silvanigrellales</taxon>
        <taxon>Silvanigrellaceae</taxon>
        <taxon>Silvanigrella</taxon>
    </lineage>
</organism>
<dbReference type="PANTHER" id="PTHR30046:SF0">
    <property type="entry name" value="FLAGELLAR M-RING PROTEIN"/>
    <property type="match status" value="1"/>
</dbReference>
<dbReference type="GO" id="GO:0003774">
    <property type="term" value="F:cytoskeletal motor activity"/>
    <property type="evidence" value="ECO:0007669"/>
    <property type="project" value="InterPro"/>
</dbReference>
<keyword evidence="14" id="KW-0282">Flagellum</keyword>
<dbReference type="AlphaFoldDB" id="A0A1L4CZ06"/>
<sequence length="535" mass="59587">MLERIKQFSSQLYLQSKAFYAGLTKGRKIAIGIGLFTIFFVLGMFIFWKPALRYEAAYTNLSAEDKSAMLAHLKKSGFKDYKMEGDTISFPEEKIMEIKMSLAEEGLPNTGIGVGWEKFDDRSFGMSDFEQRVNKLRALQGEISRTIGKLEPIANSRVHIVIPDNAIFAEDKKSPTASIYLKLKSGKTLSQRQIQGIIHLTARAVEGLDAKSVTIIDQDGNMLTQPDEQDGGIDKVTSAQREFQRKVERELEQKIRDILARAVGHDKVVSKVDAIIDFKKVETTISDVDPERTAVIASQRNEQSSQGNGLNPTGVPGAKSNLPGEREDIGIAGGLTNSTKSSTENLNFEVKKTLSKIVEPIGTITKLSASILVDGKMNDGKYVPRTPEEMAMVTKLVKNAIGYQEGRDAITVESTQFELDEFALAEKASLSARQTTLIQTAILGVVAIAAMIFIYYALVRPYFRWLTYDPEKRSKEQLALVDYELERSGAGARRVQLKEDVPFDKLSPKEQILYLAKHDPQKTTEAIRQLLNPNH</sequence>
<dbReference type="InterPro" id="IPR045851">
    <property type="entry name" value="AMP-bd_C_sf"/>
</dbReference>
<evidence type="ECO:0000259" key="13">
    <source>
        <dbReference type="Pfam" id="PF08345"/>
    </source>
</evidence>
<keyword evidence="4" id="KW-1003">Cell membrane</keyword>
<evidence type="ECO:0000256" key="11">
    <source>
        <dbReference type="SAM" id="Phobius"/>
    </source>
</evidence>
<dbReference type="GO" id="GO:0009431">
    <property type="term" value="C:bacterial-type flagellum basal body, MS ring"/>
    <property type="evidence" value="ECO:0007669"/>
    <property type="project" value="InterPro"/>
</dbReference>
<dbReference type="OrthoDB" id="5287873at2"/>
<keyword evidence="14" id="KW-0966">Cell projection</keyword>
<protein>
    <recommendedName>
        <fullName evidence="9">Flagellar M-ring protein</fullName>
    </recommendedName>
</protein>
<comment type="function">
    <text evidence="9">The M ring may be actively involved in energy transduction.</text>
</comment>
<gene>
    <name evidence="14" type="ORF">AXG55_04435</name>
</gene>
<feature type="domain" description="Flagellar M-ring N-terminal" evidence="12">
    <location>
        <begin position="53"/>
        <end position="224"/>
    </location>
</feature>
<dbReference type="GO" id="GO:0005886">
    <property type="term" value="C:plasma membrane"/>
    <property type="evidence" value="ECO:0007669"/>
    <property type="project" value="UniProtKB-SubCell"/>
</dbReference>
<dbReference type="InterPro" id="IPR006182">
    <property type="entry name" value="FliF_N_dom"/>
</dbReference>
<dbReference type="Gene3D" id="3.30.300.30">
    <property type="match status" value="1"/>
</dbReference>
<dbReference type="Pfam" id="PF01514">
    <property type="entry name" value="YscJ_FliF"/>
    <property type="match status" value="1"/>
</dbReference>
<evidence type="ECO:0000256" key="8">
    <source>
        <dbReference type="ARBA" id="ARBA00023143"/>
    </source>
</evidence>
<evidence type="ECO:0000256" key="9">
    <source>
        <dbReference type="PIRNR" id="PIRNR004862"/>
    </source>
</evidence>
<evidence type="ECO:0000256" key="10">
    <source>
        <dbReference type="SAM" id="MobiDB-lite"/>
    </source>
</evidence>
<feature type="transmembrane region" description="Helical" evidence="11">
    <location>
        <begin position="29"/>
        <end position="48"/>
    </location>
</feature>
<dbReference type="PIRSF" id="PIRSF004862">
    <property type="entry name" value="FliF"/>
    <property type="match status" value="1"/>
</dbReference>
<evidence type="ECO:0000256" key="6">
    <source>
        <dbReference type="ARBA" id="ARBA00022989"/>
    </source>
</evidence>
<dbReference type="InterPro" id="IPR000067">
    <property type="entry name" value="FlgMring_FliF"/>
</dbReference>
<name>A0A1L4CZ06_9BACT</name>
<dbReference type="NCBIfam" id="TIGR00206">
    <property type="entry name" value="fliF"/>
    <property type="match status" value="1"/>
</dbReference>
<evidence type="ECO:0000313" key="14">
    <source>
        <dbReference type="EMBL" id="APJ03189.1"/>
    </source>
</evidence>
<dbReference type="KEGG" id="saqi:AXG55_04435"/>
<keyword evidence="5 11" id="KW-0812">Transmembrane</keyword>
<dbReference type="GO" id="GO:0071973">
    <property type="term" value="P:bacterial-type flagellum-dependent cell motility"/>
    <property type="evidence" value="ECO:0007669"/>
    <property type="project" value="InterPro"/>
</dbReference>
<reference evidence="14 15" key="1">
    <citation type="submission" date="2016-10" db="EMBL/GenBank/DDBJ databases">
        <title>Silvanigrella aquatica sp. nov., isolated from a freshwater lake located in the Black Forest, Germany, description of Silvanigrellaceae fam. nov., Silvanigrellales ord. nov., reclassification of the order Bdellovibrionales in the class Oligoflexia, reclassification of the families Bacteriovoracaceae and Halobacteriovoraceae in the new order Bacteriovoracales ord. nov., and reclassification of the family Pseudobacteriovoracaceae in the order Oligoflexiales.</title>
        <authorList>
            <person name="Hahn M.W."/>
            <person name="Schmidt J."/>
            <person name="Koll U."/>
            <person name="Rohde M."/>
            <person name="Verbag S."/>
            <person name="Pitt A."/>
            <person name="Nakai R."/>
            <person name="Naganuma T."/>
            <person name="Lang E."/>
        </authorList>
    </citation>
    <scope>NUCLEOTIDE SEQUENCE [LARGE SCALE GENOMIC DNA]</scope>
    <source>
        <strain evidence="14 15">MWH-Nonnen-W8red</strain>
    </source>
</reference>
<evidence type="ECO:0000256" key="1">
    <source>
        <dbReference type="ARBA" id="ARBA00004117"/>
    </source>
</evidence>
<evidence type="ECO:0000313" key="15">
    <source>
        <dbReference type="Proteomes" id="UP000184731"/>
    </source>
</evidence>
<comment type="similarity">
    <text evidence="3 9">Belongs to the FliF family.</text>
</comment>
<evidence type="ECO:0000256" key="2">
    <source>
        <dbReference type="ARBA" id="ARBA00004651"/>
    </source>
</evidence>
<accession>A0A1L4CZ06</accession>
<comment type="subcellular location">
    <subcellularLocation>
        <location evidence="1 9">Bacterial flagellum basal body</location>
    </subcellularLocation>
    <subcellularLocation>
        <location evidence="2">Cell membrane</location>
        <topology evidence="2">Multi-pass membrane protein</topology>
    </subcellularLocation>
</comment>
<evidence type="ECO:0000256" key="4">
    <source>
        <dbReference type="ARBA" id="ARBA00022475"/>
    </source>
</evidence>
<dbReference type="EMBL" id="CP017834">
    <property type="protein sequence ID" value="APJ03189.1"/>
    <property type="molecule type" value="Genomic_DNA"/>
</dbReference>
<dbReference type="Pfam" id="PF08345">
    <property type="entry name" value="YscJ_FliF_C"/>
    <property type="match status" value="1"/>
</dbReference>
<dbReference type="PANTHER" id="PTHR30046">
    <property type="entry name" value="FLAGELLAR M-RING PROTEIN"/>
    <property type="match status" value="1"/>
</dbReference>
<keyword evidence="8 9" id="KW-0975">Bacterial flagellum</keyword>